<dbReference type="Proteomes" id="UP001057452">
    <property type="component" value="Chromosome 20"/>
</dbReference>
<accession>A0ACB9W0C5</accession>
<evidence type="ECO:0000313" key="1">
    <source>
        <dbReference type="EMBL" id="KAI4806315.1"/>
    </source>
</evidence>
<dbReference type="EMBL" id="CM043804">
    <property type="protein sequence ID" value="KAI4806315.1"/>
    <property type="molecule type" value="Genomic_DNA"/>
</dbReference>
<keyword evidence="2" id="KW-1185">Reference proteome</keyword>
<organism evidence="1 2">
    <name type="scientific">Chaenocephalus aceratus</name>
    <name type="common">Blackfin icefish</name>
    <name type="synonym">Chaenichthys aceratus</name>
    <dbReference type="NCBI Taxonomy" id="36190"/>
    <lineage>
        <taxon>Eukaryota</taxon>
        <taxon>Metazoa</taxon>
        <taxon>Chordata</taxon>
        <taxon>Craniata</taxon>
        <taxon>Vertebrata</taxon>
        <taxon>Euteleostomi</taxon>
        <taxon>Actinopterygii</taxon>
        <taxon>Neopterygii</taxon>
        <taxon>Teleostei</taxon>
        <taxon>Neoteleostei</taxon>
        <taxon>Acanthomorphata</taxon>
        <taxon>Eupercaria</taxon>
        <taxon>Perciformes</taxon>
        <taxon>Notothenioidei</taxon>
        <taxon>Channichthyidae</taxon>
        <taxon>Chaenocephalus</taxon>
    </lineage>
</organism>
<name>A0ACB9W0C5_CHAAC</name>
<protein>
    <submittedName>
        <fullName evidence="1">Uncharacterized protein</fullName>
    </submittedName>
</protein>
<reference evidence="1" key="1">
    <citation type="submission" date="2022-05" db="EMBL/GenBank/DDBJ databases">
        <title>Chromosome-level genome of Chaenocephalus aceratus.</title>
        <authorList>
            <person name="Park H."/>
        </authorList>
    </citation>
    <scope>NUCLEOTIDE SEQUENCE</scope>
    <source>
        <strain evidence="1">KU_202001</strain>
    </source>
</reference>
<sequence length="177" mass="19979">MHGVRRYLERLHSVRHCRKTVVKTNPANAAEKELKCSTTGPILVEREGTAKQTVHIIAALSALFTVMDPPGGGDERHRQAERLRREEAYYHFINDLNEEEYRLMRDSNLLGTPGEVTAEELRHRLDGAKERMSSQPLTEQRPQTADAGEQQGSSGDREERGPGGRRGAGREEEFSFI</sequence>
<gene>
    <name evidence="1" type="ORF">KUCAC02_017144</name>
</gene>
<evidence type="ECO:0000313" key="2">
    <source>
        <dbReference type="Proteomes" id="UP001057452"/>
    </source>
</evidence>
<proteinExistence type="predicted"/>
<comment type="caution">
    <text evidence="1">The sequence shown here is derived from an EMBL/GenBank/DDBJ whole genome shotgun (WGS) entry which is preliminary data.</text>
</comment>